<dbReference type="InterPro" id="IPR011990">
    <property type="entry name" value="TPR-like_helical_dom_sf"/>
</dbReference>
<evidence type="ECO:0000313" key="4">
    <source>
        <dbReference type="EMBL" id="CAH2085043.1"/>
    </source>
</evidence>
<evidence type="ECO:0000256" key="1">
    <source>
        <dbReference type="ARBA" id="ARBA00022574"/>
    </source>
</evidence>
<dbReference type="InterPro" id="IPR001680">
    <property type="entry name" value="WD40_rpt"/>
</dbReference>
<dbReference type="PROSITE" id="PS50294">
    <property type="entry name" value="WD_REPEATS_REGION"/>
    <property type="match status" value="1"/>
</dbReference>
<dbReference type="SUPFAM" id="SSF50978">
    <property type="entry name" value="WD40 repeat-like"/>
    <property type="match status" value="1"/>
</dbReference>
<dbReference type="Pfam" id="PF00400">
    <property type="entry name" value="WD40"/>
    <property type="match status" value="4"/>
</dbReference>
<name>A0AAU9TEG7_EUPED</name>
<dbReference type="Proteomes" id="UP001153954">
    <property type="component" value="Unassembled WGS sequence"/>
</dbReference>
<dbReference type="EMBL" id="CAKOGL010000003">
    <property type="protein sequence ID" value="CAH2085043.1"/>
    <property type="molecule type" value="Genomic_DNA"/>
</dbReference>
<dbReference type="Gene3D" id="1.25.40.10">
    <property type="entry name" value="Tetratricopeptide repeat domain"/>
    <property type="match status" value="2"/>
</dbReference>
<organism evidence="4 5">
    <name type="scientific">Euphydryas editha</name>
    <name type="common">Edith's checkerspot</name>
    <dbReference type="NCBI Taxonomy" id="104508"/>
    <lineage>
        <taxon>Eukaryota</taxon>
        <taxon>Metazoa</taxon>
        <taxon>Ecdysozoa</taxon>
        <taxon>Arthropoda</taxon>
        <taxon>Hexapoda</taxon>
        <taxon>Insecta</taxon>
        <taxon>Pterygota</taxon>
        <taxon>Neoptera</taxon>
        <taxon>Endopterygota</taxon>
        <taxon>Lepidoptera</taxon>
        <taxon>Glossata</taxon>
        <taxon>Ditrysia</taxon>
        <taxon>Papilionoidea</taxon>
        <taxon>Nymphalidae</taxon>
        <taxon>Nymphalinae</taxon>
        <taxon>Euphydryas</taxon>
    </lineage>
</organism>
<evidence type="ECO:0000313" key="5">
    <source>
        <dbReference type="Proteomes" id="UP001153954"/>
    </source>
</evidence>
<feature type="repeat" description="WD" evidence="3">
    <location>
        <begin position="49"/>
        <end position="90"/>
    </location>
</feature>
<evidence type="ECO:0000256" key="2">
    <source>
        <dbReference type="ARBA" id="ARBA00022737"/>
    </source>
</evidence>
<proteinExistence type="predicted"/>
<sequence length="721" mass="81344">MGGKEELTWAHGTVGLTVARERGEINRKFQNKLTVTRSMIDRLGLEKELNGHLGCVNCLEWNSDGSVLASASDDLHVILWDPYRHKQIHTLSTGHTGNIFSVKFLSPESLVTCAADGSVRARNIMNGQMLLECACHCGRVKRLAVAPDNPQILWSAGEDGLVLQHDLRCPHRCNSDSDNVLVNLLNHMGRYAEAKCLAVNPRRPYQLAVGANDVYVRLYDIRMIKLARLQELQGGAPNSRLMWERQNVRCSHAGHGDPDNNIPREAVQYFAPGHLSMQPNANSFPKKAVTYLAYSHDGNELLVNMGSEQVYLFDINTASRPMLLESFIIQHNQRCREVETRQPHEVNSPVELPPLPEEILRLKESANLMMNKGNYANAIEIYSRAIAEWPWSALLYSNRAASLLRRSCRVAVERLALLQPRRLALAPQLVSVYSLELYRELYDRAIAEWPWSALLYSNRAASLLRRSWAGDHYAAVRDCYSAVKLDPNHAKSYFRLAKAFMELRKPRESQECLNYFKDRFPRFAESHAVFLLQKDINMALEMLETKSDEASEEEGQSGSDLERQLRSSALDYKCRFVGHCNTTTDIKEANFLGPEANYVAAGSDDGSIFIWCRKTGNIIRCLRGDDSIVNCVQLHPSMFLLATSGIESVVRLWSPRPEDGVRELREVNEPNTAAAANQKRMRSDPFESMMLNISFSSGAERDINSPACRSTRDNKLFDASS</sequence>
<keyword evidence="2" id="KW-0677">Repeat</keyword>
<dbReference type="GO" id="GO:0080008">
    <property type="term" value="C:Cul4-RING E3 ubiquitin ligase complex"/>
    <property type="evidence" value="ECO:0007669"/>
    <property type="project" value="TreeGrafter"/>
</dbReference>
<dbReference type="InterPro" id="IPR015943">
    <property type="entry name" value="WD40/YVTN_repeat-like_dom_sf"/>
</dbReference>
<dbReference type="GO" id="GO:0045717">
    <property type="term" value="P:negative regulation of fatty acid biosynthetic process"/>
    <property type="evidence" value="ECO:0007669"/>
    <property type="project" value="TreeGrafter"/>
</dbReference>
<dbReference type="PANTHER" id="PTHR15574:SF40">
    <property type="entry name" value="WD AND TETRATRICOPEPTIDE REPEATS PROTEIN 1"/>
    <property type="match status" value="1"/>
</dbReference>
<evidence type="ECO:0000256" key="3">
    <source>
        <dbReference type="PROSITE-ProRule" id="PRU00221"/>
    </source>
</evidence>
<dbReference type="InterPro" id="IPR045151">
    <property type="entry name" value="DCAF8"/>
</dbReference>
<dbReference type="SMART" id="SM00320">
    <property type="entry name" value="WD40"/>
    <property type="match status" value="7"/>
</dbReference>
<keyword evidence="1 3" id="KW-0853">WD repeat</keyword>
<reference evidence="4" key="1">
    <citation type="submission" date="2022-03" db="EMBL/GenBank/DDBJ databases">
        <authorList>
            <person name="Tunstrom K."/>
        </authorList>
    </citation>
    <scope>NUCLEOTIDE SEQUENCE</scope>
</reference>
<evidence type="ECO:0008006" key="6">
    <source>
        <dbReference type="Google" id="ProtNLM"/>
    </source>
</evidence>
<dbReference type="PROSITE" id="PS50082">
    <property type="entry name" value="WD_REPEATS_2"/>
    <property type="match status" value="2"/>
</dbReference>
<dbReference type="GO" id="GO:0005737">
    <property type="term" value="C:cytoplasm"/>
    <property type="evidence" value="ECO:0007669"/>
    <property type="project" value="TreeGrafter"/>
</dbReference>
<dbReference type="AlphaFoldDB" id="A0AAU9TEG7"/>
<dbReference type="Gene3D" id="2.130.10.10">
    <property type="entry name" value="YVTN repeat-like/Quinoprotein amine dehydrogenase"/>
    <property type="match status" value="2"/>
</dbReference>
<dbReference type="InterPro" id="IPR036322">
    <property type="entry name" value="WD40_repeat_dom_sf"/>
</dbReference>
<keyword evidence="5" id="KW-1185">Reference proteome</keyword>
<dbReference type="PANTHER" id="PTHR15574">
    <property type="entry name" value="WD REPEAT DOMAIN-CONTAINING FAMILY"/>
    <property type="match status" value="1"/>
</dbReference>
<accession>A0AAU9TEG7</accession>
<gene>
    <name evidence="4" type="ORF">EEDITHA_LOCUS1561</name>
</gene>
<dbReference type="SUPFAM" id="SSF48452">
    <property type="entry name" value="TPR-like"/>
    <property type="match status" value="2"/>
</dbReference>
<feature type="repeat" description="WD" evidence="3">
    <location>
        <begin position="622"/>
        <end position="663"/>
    </location>
</feature>
<comment type="caution">
    <text evidence="4">The sequence shown here is derived from an EMBL/GenBank/DDBJ whole genome shotgun (WGS) entry which is preliminary data.</text>
</comment>
<protein>
    <recommendedName>
        <fullName evidence="6">WD and tetratricopeptide repeats protein 1</fullName>
    </recommendedName>
</protein>